<dbReference type="Pfam" id="PF01138">
    <property type="entry name" value="RNase_PH"/>
    <property type="match status" value="1"/>
</dbReference>
<feature type="transmembrane region" description="Helical" evidence="11">
    <location>
        <begin position="329"/>
        <end position="351"/>
    </location>
</feature>
<keyword evidence="5 11" id="KW-0812">Transmembrane</keyword>
<dbReference type="PANTHER" id="PTHR14083:SF0">
    <property type="entry name" value="YIP1D-INTERACTING FACTOR 1, ISOFORM C"/>
    <property type="match status" value="1"/>
</dbReference>
<keyword evidence="10 11" id="KW-0472">Membrane</keyword>
<evidence type="ECO:0000313" key="13">
    <source>
        <dbReference type="EMBL" id="RZC33790.1"/>
    </source>
</evidence>
<evidence type="ECO:0000256" key="10">
    <source>
        <dbReference type="ARBA" id="ARBA00023136"/>
    </source>
</evidence>
<dbReference type="InterPro" id="IPR001247">
    <property type="entry name" value="ExoRNase_PH_dom1"/>
</dbReference>
<dbReference type="GO" id="GO:0006888">
    <property type="term" value="P:endoplasmic reticulum to Golgi vesicle-mediated transport"/>
    <property type="evidence" value="ECO:0007669"/>
    <property type="project" value="InterPro"/>
</dbReference>
<dbReference type="Proteomes" id="UP000292052">
    <property type="component" value="Unassembled WGS sequence"/>
</dbReference>
<feature type="transmembrane region" description="Helical" evidence="11">
    <location>
        <begin position="190"/>
        <end position="209"/>
    </location>
</feature>
<comment type="subcellular location">
    <subcellularLocation>
        <location evidence="1">Endoplasmic reticulum membrane</location>
        <topology evidence="1">Multi-pass membrane protein</topology>
    </subcellularLocation>
    <subcellularLocation>
        <location evidence="2">Golgi apparatus membrane</location>
        <topology evidence="2">Multi-pass membrane protein</topology>
    </subcellularLocation>
</comment>
<dbReference type="InterPro" id="IPR005578">
    <property type="entry name" value="Yif1_fam"/>
</dbReference>
<evidence type="ECO:0000256" key="8">
    <source>
        <dbReference type="ARBA" id="ARBA00022989"/>
    </source>
</evidence>
<accession>A0A482VLY4</accession>
<dbReference type="GO" id="GO:0005793">
    <property type="term" value="C:endoplasmic reticulum-Golgi intermediate compartment"/>
    <property type="evidence" value="ECO:0007669"/>
    <property type="project" value="TreeGrafter"/>
</dbReference>
<feature type="transmembrane region" description="Helical" evidence="11">
    <location>
        <begin position="280"/>
        <end position="297"/>
    </location>
</feature>
<evidence type="ECO:0000256" key="3">
    <source>
        <dbReference type="ARBA" id="ARBA00009727"/>
    </source>
</evidence>
<gene>
    <name evidence="13" type="ORF">BDFB_001209</name>
</gene>
<dbReference type="AlphaFoldDB" id="A0A482VLY4"/>
<sequence>MNYNANTGSRPTLGRKVKRVSDVNAMGYTPYDPSTGMQTNVYPNLGTESPAPSLYQSNFANQPFTPNQNYGIPQNNPQMYGFNPSTPYSNVPAAGNSQFGVFGQPVVQDMALQYGQQVYLLANTGKSMLKQEVEKIVPVSSLKYYFAVDTRYVMSKLMLLFFPFTQKDWSVKYEQDGPVQPRFEINAPDLYIPTMAYVTYVLVAGMVLGMQQRFTPEQIGILASSALAWFVVELALYSCTLYIANIKTTLRTLDLLAFSGYKFVGIIVSILVSLVGAKTAYYSCLIYVNLALAFFLVRTLKAQVLVESNAQPTSYYGDAVPTTGNKRRLYFLLFVAAVQPVLSWWLSFHLIGHTTPEKAECQLGILSRPDGSAIFSEGETTVIAGIYGPVEVKANKALVEKASVEAHFRPKTGLPGVKDRLNEAVIRNVCEAVIAVALYPRTSVVVVIQEMQNNGQLHIQKVLLVLNNIKMR</sequence>
<dbReference type="Gene3D" id="3.30.230.70">
    <property type="entry name" value="GHMP Kinase, N-terminal domain"/>
    <property type="match status" value="1"/>
</dbReference>
<evidence type="ECO:0000256" key="2">
    <source>
        <dbReference type="ARBA" id="ARBA00004653"/>
    </source>
</evidence>
<name>A0A482VLY4_ASBVE</name>
<dbReference type="EMBL" id="QDEB01085741">
    <property type="protein sequence ID" value="RZC33790.1"/>
    <property type="molecule type" value="Genomic_DNA"/>
</dbReference>
<evidence type="ECO:0000256" key="1">
    <source>
        <dbReference type="ARBA" id="ARBA00004477"/>
    </source>
</evidence>
<keyword evidence="9" id="KW-0333">Golgi apparatus</keyword>
<evidence type="ECO:0000313" key="14">
    <source>
        <dbReference type="Proteomes" id="UP000292052"/>
    </source>
</evidence>
<evidence type="ECO:0000256" key="9">
    <source>
        <dbReference type="ARBA" id="ARBA00023034"/>
    </source>
</evidence>
<feature type="domain" description="Exoribonuclease phosphorolytic" evidence="12">
    <location>
        <begin position="360"/>
        <end position="457"/>
    </location>
</feature>
<comment type="caution">
    <text evidence="13">The sequence shown here is derived from an EMBL/GenBank/DDBJ whole genome shotgun (WGS) entry which is preliminary data.</text>
</comment>
<dbReference type="SUPFAM" id="SSF54211">
    <property type="entry name" value="Ribosomal protein S5 domain 2-like"/>
    <property type="match status" value="1"/>
</dbReference>
<evidence type="ECO:0000256" key="4">
    <source>
        <dbReference type="ARBA" id="ARBA00022448"/>
    </source>
</evidence>
<dbReference type="GO" id="GO:0000139">
    <property type="term" value="C:Golgi membrane"/>
    <property type="evidence" value="ECO:0007669"/>
    <property type="project" value="UniProtKB-SubCell"/>
</dbReference>
<dbReference type="GO" id="GO:0005789">
    <property type="term" value="C:endoplasmic reticulum membrane"/>
    <property type="evidence" value="ECO:0007669"/>
    <property type="project" value="UniProtKB-SubCell"/>
</dbReference>
<organism evidence="13 14">
    <name type="scientific">Asbolus verrucosus</name>
    <name type="common">Desert ironclad beetle</name>
    <dbReference type="NCBI Taxonomy" id="1661398"/>
    <lineage>
        <taxon>Eukaryota</taxon>
        <taxon>Metazoa</taxon>
        <taxon>Ecdysozoa</taxon>
        <taxon>Arthropoda</taxon>
        <taxon>Hexapoda</taxon>
        <taxon>Insecta</taxon>
        <taxon>Pterygota</taxon>
        <taxon>Neoptera</taxon>
        <taxon>Endopterygota</taxon>
        <taxon>Coleoptera</taxon>
        <taxon>Polyphaga</taxon>
        <taxon>Cucujiformia</taxon>
        <taxon>Tenebrionidae</taxon>
        <taxon>Pimeliinae</taxon>
        <taxon>Asbolus</taxon>
    </lineage>
</organism>
<protein>
    <submittedName>
        <fullName evidence="13">YIF1B</fullName>
    </submittedName>
</protein>
<dbReference type="PANTHER" id="PTHR14083">
    <property type="entry name" value="YIP1 INTERACTING FACTOR HOMOLOG YIF1 PROTEIN"/>
    <property type="match status" value="1"/>
</dbReference>
<keyword evidence="6" id="KW-0256">Endoplasmic reticulum</keyword>
<dbReference type="GO" id="GO:0015031">
    <property type="term" value="P:protein transport"/>
    <property type="evidence" value="ECO:0007669"/>
    <property type="project" value="UniProtKB-KW"/>
</dbReference>
<keyword evidence="8 11" id="KW-1133">Transmembrane helix</keyword>
<keyword evidence="4" id="KW-0813">Transport</keyword>
<feature type="transmembrane region" description="Helical" evidence="11">
    <location>
        <begin position="221"/>
        <end position="243"/>
    </location>
</feature>
<evidence type="ECO:0000256" key="7">
    <source>
        <dbReference type="ARBA" id="ARBA00022927"/>
    </source>
</evidence>
<comment type="similarity">
    <text evidence="3">Belongs to the YIF1 family.</text>
</comment>
<keyword evidence="7" id="KW-0653">Protein transport</keyword>
<reference evidence="13 14" key="1">
    <citation type="submission" date="2017-03" db="EMBL/GenBank/DDBJ databases">
        <title>Genome of the blue death feigning beetle - Asbolus verrucosus.</title>
        <authorList>
            <person name="Rider S.D."/>
        </authorList>
    </citation>
    <scope>NUCLEOTIDE SEQUENCE [LARGE SCALE GENOMIC DNA]</scope>
    <source>
        <strain evidence="13">Butters</strain>
        <tissue evidence="13">Head and leg muscle</tissue>
    </source>
</reference>
<dbReference type="GO" id="GO:0030134">
    <property type="term" value="C:COPII-coated ER to Golgi transport vesicle"/>
    <property type="evidence" value="ECO:0007669"/>
    <property type="project" value="TreeGrafter"/>
</dbReference>
<keyword evidence="14" id="KW-1185">Reference proteome</keyword>
<dbReference type="InterPro" id="IPR027408">
    <property type="entry name" value="PNPase/RNase_PH_dom_sf"/>
</dbReference>
<dbReference type="OrthoDB" id="337750at2759"/>
<evidence type="ECO:0000259" key="12">
    <source>
        <dbReference type="Pfam" id="PF01138"/>
    </source>
</evidence>
<evidence type="ECO:0000256" key="5">
    <source>
        <dbReference type="ARBA" id="ARBA00022692"/>
    </source>
</evidence>
<evidence type="ECO:0000256" key="6">
    <source>
        <dbReference type="ARBA" id="ARBA00022824"/>
    </source>
</evidence>
<proteinExistence type="inferred from homology"/>
<feature type="transmembrane region" description="Helical" evidence="11">
    <location>
        <begin position="255"/>
        <end position="274"/>
    </location>
</feature>
<dbReference type="Pfam" id="PF03878">
    <property type="entry name" value="YIF1"/>
    <property type="match status" value="1"/>
</dbReference>
<dbReference type="InterPro" id="IPR020568">
    <property type="entry name" value="Ribosomal_Su5_D2-typ_SF"/>
</dbReference>
<dbReference type="STRING" id="1661398.A0A482VLY4"/>
<evidence type="ECO:0000256" key="11">
    <source>
        <dbReference type="SAM" id="Phobius"/>
    </source>
</evidence>